<name>A0ACD3BC27_9AGAR</name>
<reference evidence="1 2" key="1">
    <citation type="journal article" date="2019" name="Nat. Ecol. Evol.">
        <title>Megaphylogeny resolves global patterns of mushroom evolution.</title>
        <authorList>
            <person name="Varga T."/>
            <person name="Krizsan K."/>
            <person name="Foldi C."/>
            <person name="Dima B."/>
            <person name="Sanchez-Garcia M."/>
            <person name="Sanchez-Ramirez S."/>
            <person name="Szollosi G.J."/>
            <person name="Szarkandi J.G."/>
            <person name="Papp V."/>
            <person name="Albert L."/>
            <person name="Andreopoulos W."/>
            <person name="Angelini C."/>
            <person name="Antonin V."/>
            <person name="Barry K.W."/>
            <person name="Bougher N.L."/>
            <person name="Buchanan P."/>
            <person name="Buyck B."/>
            <person name="Bense V."/>
            <person name="Catcheside P."/>
            <person name="Chovatia M."/>
            <person name="Cooper J."/>
            <person name="Damon W."/>
            <person name="Desjardin D."/>
            <person name="Finy P."/>
            <person name="Geml J."/>
            <person name="Haridas S."/>
            <person name="Hughes K."/>
            <person name="Justo A."/>
            <person name="Karasinski D."/>
            <person name="Kautmanova I."/>
            <person name="Kiss B."/>
            <person name="Kocsube S."/>
            <person name="Kotiranta H."/>
            <person name="LaButti K.M."/>
            <person name="Lechner B.E."/>
            <person name="Liimatainen K."/>
            <person name="Lipzen A."/>
            <person name="Lukacs Z."/>
            <person name="Mihaltcheva S."/>
            <person name="Morgado L.N."/>
            <person name="Niskanen T."/>
            <person name="Noordeloos M.E."/>
            <person name="Ohm R.A."/>
            <person name="Ortiz-Santana B."/>
            <person name="Ovrebo C."/>
            <person name="Racz N."/>
            <person name="Riley R."/>
            <person name="Savchenko A."/>
            <person name="Shiryaev A."/>
            <person name="Soop K."/>
            <person name="Spirin V."/>
            <person name="Szebenyi C."/>
            <person name="Tomsovsky M."/>
            <person name="Tulloss R.E."/>
            <person name="Uehling J."/>
            <person name="Grigoriev I.V."/>
            <person name="Vagvolgyi C."/>
            <person name="Papp T."/>
            <person name="Martin F.M."/>
            <person name="Miettinen O."/>
            <person name="Hibbett D.S."/>
            <person name="Nagy L.G."/>
        </authorList>
    </citation>
    <scope>NUCLEOTIDE SEQUENCE [LARGE SCALE GENOMIC DNA]</scope>
    <source>
        <strain evidence="1 2">NL-1719</strain>
    </source>
</reference>
<proteinExistence type="predicted"/>
<evidence type="ECO:0000313" key="1">
    <source>
        <dbReference type="EMBL" id="TFK74557.1"/>
    </source>
</evidence>
<accession>A0ACD3BC27</accession>
<sequence length="148" mass="14717">MSDLTSILPILLVLLDAAFVAYAKGGGKGGGSSGHSSSSGSKGSSSSGHSSSGSSSSSSHSGSTFVGTGTSSKCYNSAHQLVSCGSSAKTKIIVAAVLGGVFGLLFIGLGVFFCVMCMRRRRSRGATKSILSVGGYKQLSDVTSAPHV</sequence>
<keyword evidence="2" id="KW-1185">Reference proteome</keyword>
<protein>
    <submittedName>
        <fullName evidence="1">Uncharacterized protein</fullName>
    </submittedName>
</protein>
<gene>
    <name evidence="1" type="ORF">BDN72DRAFT_833038</name>
</gene>
<dbReference type="EMBL" id="ML208267">
    <property type="protein sequence ID" value="TFK74557.1"/>
    <property type="molecule type" value="Genomic_DNA"/>
</dbReference>
<evidence type="ECO:0000313" key="2">
    <source>
        <dbReference type="Proteomes" id="UP000308600"/>
    </source>
</evidence>
<organism evidence="1 2">
    <name type="scientific">Pluteus cervinus</name>
    <dbReference type="NCBI Taxonomy" id="181527"/>
    <lineage>
        <taxon>Eukaryota</taxon>
        <taxon>Fungi</taxon>
        <taxon>Dikarya</taxon>
        <taxon>Basidiomycota</taxon>
        <taxon>Agaricomycotina</taxon>
        <taxon>Agaricomycetes</taxon>
        <taxon>Agaricomycetidae</taxon>
        <taxon>Agaricales</taxon>
        <taxon>Pluteineae</taxon>
        <taxon>Pluteaceae</taxon>
        <taxon>Pluteus</taxon>
    </lineage>
</organism>
<dbReference type="Proteomes" id="UP000308600">
    <property type="component" value="Unassembled WGS sequence"/>
</dbReference>